<name>A0ABY7WNW1_9LACO</name>
<dbReference type="Proteomes" id="UP001220377">
    <property type="component" value="Chromosome"/>
</dbReference>
<keyword evidence="1" id="KW-0472">Membrane</keyword>
<proteinExistence type="predicted"/>
<keyword evidence="3" id="KW-1185">Reference proteome</keyword>
<evidence type="ECO:0000313" key="3">
    <source>
        <dbReference type="Proteomes" id="UP001220377"/>
    </source>
</evidence>
<feature type="transmembrane region" description="Helical" evidence="1">
    <location>
        <begin position="38"/>
        <end position="55"/>
    </location>
</feature>
<dbReference type="EMBL" id="CP117884">
    <property type="protein sequence ID" value="WDF81870.1"/>
    <property type="molecule type" value="Genomic_DNA"/>
</dbReference>
<reference evidence="2 3" key="1">
    <citation type="submission" date="2023-02" db="EMBL/GenBank/DDBJ databases">
        <title>Genome sequence of Lacticaseibacillus sp. KACC 23028.</title>
        <authorList>
            <person name="Kim S."/>
            <person name="Heo J."/>
            <person name="Kwon S.-W."/>
        </authorList>
    </citation>
    <scope>NUCLEOTIDE SEQUENCE [LARGE SCALE GENOMIC DNA]</scope>
    <source>
        <strain evidence="2 3">KACC 23028</strain>
    </source>
</reference>
<gene>
    <name evidence="2" type="ORF">PQ472_08015</name>
</gene>
<feature type="transmembrane region" description="Helical" evidence="1">
    <location>
        <begin position="6"/>
        <end position="26"/>
    </location>
</feature>
<sequence>MTIIDWLYVLVWVVAAVVTVVAGVSVKMPAIGSRWRRGFYLAVALLIGLMTLMFAHTTQARVIGCFIAGMMLIFVFWRQGLSEWAIIAGLGSTRIWGAVTKIELHRDKDVTQLEAFVGSIRVSRLRFKQQPGDLRTYMVQYIDPKKVSVV</sequence>
<dbReference type="RefSeq" id="WP_274258927.1">
    <property type="nucleotide sequence ID" value="NZ_CP117884.1"/>
</dbReference>
<accession>A0ABY7WNW1</accession>
<organism evidence="2 3">
    <name type="scientific">Lacticaseibacillus pabuli</name>
    <dbReference type="NCBI Taxonomy" id="3025672"/>
    <lineage>
        <taxon>Bacteria</taxon>
        <taxon>Bacillati</taxon>
        <taxon>Bacillota</taxon>
        <taxon>Bacilli</taxon>
        <taxon>Lactobacillales</taxon>
        <taxon>Lactobacillaceae</taxon>
        <taxon>Lacticaseibacillus</taxon>
    </lineage>
</organism>
<keyword evidence="1" id="KW-0812">Transmembrane</keyword>
<protein>
    <submittedName>
        <fullName evidence="2">Uncharacterized protein</fullName>
    </submittedName>
</protein>
<evidence type="ECO:0000313" key="2">
    <source>
        <dbReference type="EMBL" id="WDF81870.1"/>
    </source>
</evidence>
<keyword evidence="1" id="KW-1133">Transmembrane helix</keyword>
<evidence type="ECO:0000256" key="1">
    <source>
        <dbReference type="SAM" id="Phobius"/>
    </source>
</evidence>
<feature type="transmembrane region" description="Helical" evidence="1">
    <location>
        <begin position="61"/>
        <end position="77"/>
    </location>
</feature>